<dbReference type="KEGG" id="amr:AM1_B0168"/>
<evidence type="ECO:0000313" key="2">
    <source>
        <dbReference type="Proteomes" id="UP000000268"/>
    </source>
</evidence>
<reference evidence="1 2" key="1">
    <citation type="journal article" date="2008" name="Proc. Natl. Acad. Sci. U.S.A.">
        <title>Niche adaptation and genome expansion in the chlorophyll d-producing cyanobacterium Acaryochloris marina.</title>
        <authorList>
            <person name="Swingley W.D."/>
            <person name="Chen M."/>
            <person name="Cheung P.C."/>
            <person name="Conrad A.L."/>
            <person name="Dejesa L.C."/>
            <person name="Hao J."/>
            <person name="Honchak B.M."/>
            <person name="Karbach L.E."/>
            <person name="Kurdoglu A."/>
            <person name="Lahiri S."/>
            <person name="Mastrian S.D."/>
            <person name="Miyashita H."/>
            <person name="Page L."/>
            <person name="Ramakrishna P."/>
            <person name="Satoh S."/>
            <person name="Sattley W.M."/>
            <person name="Shimada Y."/>
            <person name="Taylor H.L."/>
            <person name="Tomo T."/>
            <person name="Tsuchiya T."/>
            <person name="Wang Z.T."/>
            <person name="Raymond J."/>
            <person name="Mimuro M."/>
            <person name="Blankenship R.E."/>
            <person name="Touchman J.W."/>
        </authorList>
    </citation>
    <scope>NUCLEOTIDE SEQUENCE [LARGE SCALE GENOMIC DNA]</scope>
    <source>
        <strain evidence="2">MBIC 11017</strain>
        <plasmid evidence="2">Plasmid pREB2</plasmid>
    </source>
</reference>
<evidence type="ECO:0000313" key="1">
    <source>
        <dbReference type="EMBL" id="ABW31890.1"/>
    </source>
</evidence>
<geneLocation type="plasmid" evidence="1 2">
    <name>pREB2</name>
</geneLocation>
<dbReference type="EMBL" id="CP000839">
    <property type="protein sequence ID" value="ABW31890.1"/>
    <property type="molecule type" value="Genomic_DNA"/>
</dbReference>
<gene>
    <name evidence="1" type="ordered locus">AM1_B0168</name>
</gene>
<dbReference type="Proteomes" id="UP000000268">
    <property type="component" value="Plasmid pREB2"/>
</dbReference>
<organism evidence="1 2">
    <name type="scientific">Acaryochloris marina (strain MBIC 11017)</name>
    <dbReference type="NCBI Taxonomy" id="329726"/>
    <lineage>
        <taxon>Bacteria</taxon>
        <taxon>Bacillati</taxon>
        <taxon>Cyanobacteriota</taxon>
        <taxon>Cyanophyceae</taxon>
        <taxon>Acaryochloridales</taxon>
        <taxon>Acaryochloridaceae</taxon>
        <taxon>Acaryochloris</taxon>
    </lineage>
</organism>
<dbReference type="RefSeq" id="WP_012167042.1">
    <property type="nucleotide sequence ID" value="NC_009927.1"/>
</dbReference>
<dbReference type="HOGENOM" id="CLU_2679159_0_0_3"/>
<sequence length="74" mass="7849">MAVSANSWLGVDAASTHCFLFEGVERRDENTDNGEGKQQQIILAPHQVLPSVCSAVDLACERTSSTSGKKLATA</sequence>
<keyword evidence="1" id="KW-0614">Plasmid</keyword>
<proteinExistence type="predicted"/>
<name>A8ZL64_ACAM1</name>
<keyword evidence="2" id="KW-1185">Reference proteome</keyword>
<dbReference type="AlphaFoldDB" id="A8ZL64"/>
<protein>
    <submittedName>
        <fullName evidence="1">Uncharacterized protein</fullName>
    </submittedName>
</protein>
<accession>A8ZL64</accession>